<evidence type="ECO:0000313" key="1">
    <source>
        <dbReference type="Ensembl" id="ENSEASP00005018137.1"/>
    </source>
</evidence>
<dbReference type="Gene3D" id="3.80.10.10">
    <property type="entry name" value="Ribonuclease Inhibitor"/>
    <property type="match status" value="1"/>
</dbReference>
<sequence length="159" mass="16942">PQSLDMVSRRELAQALCSGCGAPPPVASLSLAYCSSLKVSLPSPSFLTRGLGGCGRGHPSLECLVLSHCSLVSDKGWAQAASFWLRLQHLSLSSCTYGLPAEHWIPLGRHCKQLQMLDVTVCPGISMAAIRCFQAQLPQVTCDLLQSCFLGGSDLILTL</sequence>
<proteinExistence type="predicted"/>
<dbReference type="AlphaFoldDB" id="A0A8C4PN57"/>
<name>A0A8C4PN57_EQUAS</name>
<accession>A0A8C4PN57</accession>
<dbReference type="InterPro" id="IPR032675">
    <property type="entry name" value="LRR_dom_sf"/>
</dbReference>
<evidence type="ECO:0008006" key="2">
    <source>
        <dbReference type="Google" id="ProtNLM"/>
    </source>
</evidence>
<organism evidence="1">
    <name type="scientific">Equus asinus asinus</name>
    <dbReference type="NCBI Taxonomy" id="83772"/>
    <lineage>
        <taxon>Eukaryota</taxon>
        <taxon>Metazoa</taxon>
        <taxon>Chordata</taxon>
        <taxon>Craniata</taxon>
        <taxon>Vertebrata</taxon>
        <taxon>Euteleostomi</taxon>
        <taxon>Mammalia</taxon>
        <taxon>Eutheria</taxon>
        <taxon>Laurasiatheria</taxon>
        <taxon>Perissodactyla</taxon>
        <taxon>Equidae</taxon>
        <taxon>Equus</taxon>
    </lineage>
</organism>
<protein>
    <recommendedName>
        <fullName evidence="2">Leucine rich repeat containing 29</fullName>
    </recommendedName>
</protein>
<dbReference type="Ensembl" id="ENSEAST00005019692.1">
    <property type="protein sequence ID" value="ENSEASP00005018137.1"/>
    <property type="gene ID" value="ENSEASG00005012530.1"/>
</dbReference>
<reference evidence="1" key="1">
    <citation type="submission" date="2023-03" db="UniProtKB">
        <authorList>
            <consortium name="Ensembl"/>
        </authorList>
    </citation>
    <scope>IDENTIFICATION</scope>
</reference>
<dbReference type="SUPFAM" id="SSF52047">
    <property type="entry name" value="RNI-like"/>
    <property type="match status" value="1"/>
</dbReference>